<evidence type="ECO:0000313" key="9">
    <source>
        <dbReference type="EMBL" id="KAK9929342.1"/>
    </source>
</evidence>
<feature type="region of interest" description="Disordered" evidence="7">
    <location>
        <begin position="236"/>
        <end position="259"/>
    </location>
</feature>
<evidence type="ECO:0000256" key="1">
    <source>
        <dbReference type="ARBA" id="ARBA00005889"/>
    </source>
</evidence>
<dbReference type="EMBL" id="JBEDUW010000005">
    <property type="protein sequence ID" value="KAK9929342.1"/>
    <property type="molecule type" value="Genomic_DNA"/>
</dbReference>
<evidence type="ECO:0000313" key="10">
    <source>
        <dbReference type="Proteomes" id="UP001457282"/>
    </source>
</evidence>
<comment type="caution">
    <text evidence="9">The sequence shown here is derived from an EMBL/GenBank/DDBJ whole genome shotgun (WGS) entry which is preliminary data.</text>
</comment>
<dbReference type="InterPro" id="IPR007527">
    <property type="entry name" value="Znf_SWIM"/>
</dbReference>
<comment type="similarity">
    <text evidence="1 6">Belongs to the FHY3/FAR1 family.</text>
</comment>
<proteinExistence type="inferred from homology"/>
<dbReference type="Proteomes" id="UP001457282">
    <property type="component" value="Unassembled WGS sequence"/>
</dbReference>
<keyword evidence="3 5" id="KW-0863">Zinc-finger</keyword>
<dbReference type="InterPro" id="IPR031052">
    <property type="entry name" value="FHY3/FAR1"/>
</dbReference>
<feature type="region of interest" description="Disordered" evidence="7">
    <location>
        <begin position="279"/>
        <end position="302"/>
    </location>
</feature>
<keyword evidence="6" id="KW-0539">Nucleus</keyword>
<comment type="subcellular location">
    <subcellularLocation>
        <location evidence="6">Nucleus</location>
    </subcellularLocation>
</comment>
<comment type="function">
    <text evidence="6">Putative transcription activator involved in regulating light control of development.</text>
</comment>
<evidence type="ECO:0000256" key="6">
    <source>
        <dbReference type="RuleBase" id="RU367018"/>
    </source>
</evidence>
<evidence type="ECO:0000256" key="2">
    <source>
        <dbReference type="ARBA" id="ARBA00022723"/>
    </source>
</evidence>
<name>A0AAW1X120_RUBAR</name>
<feature type="domain" description="SWIM-type" evidence="8">
    <location>
        <begin position="152"/>
        <end position="190"/>
    </location>
</feature>
<evidence type="ECO:0000256" key="5">
    <source>
        <dbReference type="PROSITE-ProRule" id="PRU00325"/>
    </source>
</evidence>
<evidence type="ECO:0000256" key="3">
    <source>
        <dbReference type="ARBA" id="ARBA00022771"/>
    </source>
</evidence>
<dbReference type="GO" id="GO:0005634">
    <property type="term" value="C:nucleus"/>
    <property type="evidence" value="ECO:0007669"/>
    <property type="project" value="UniProtKB-SubCell"/>
</dbReference>
<evidence type="ECO:0000256" key="4">
    <source>
        <dbReference type="ARBA" id="ARBA00022833"/>
    </source>
</evidence>
<dbReference type="GO" id="GO:0008270">
    <property type="term" value="F:zinc ion binding"/>
    <property type="evidence" value="ECO:0007669"/>
    <property type="project" value="UniProtKB-UniRule"/>
</dbReference>
<dbReference type="AlphaFoldDB" id="A0AAW1X120"/>
<dbReference type="InterPro" id="IPR006564">
    <property type="entry name" value="Znf_PMZ"/>
</dbReference>
<keyword evidence="4 6" id="KW-0862">Zinc</keyword>
<organism evidence="9 10">
    <name type="scientific">Rubus argutus</name>
    <name type="common">Southern blackberry</name>
    <dbReference type="NCBI Taxonomy" id="59490"/>
    <lineage>
        <taxon>Eukaryota</taxon>
        <taxon>Viridiplantae</taxon>
        <taxon>Streptophyta</taxon>
        <taxon>Embryophyta</taxon>
        <taxon>Tracheophyta</taxon>
        <taxon>Spermatophyta</taxon>
        <taxon>Magnoliopsida</taxon>
        <taxon>eudicotyledons</taxon>
        <taxon>Gunneridae</taxon>
        <taxon>Pentapetalae</taxon>
        <taxon>rosids</taxon>
        <taxon>fabids</taxon>
        <taxon>Rosales</taxon>
        <taxon>Rosaceae</taxon>
        <taxon>Rosoideae</taxon>
        <taxon>Rosoideae incertae sedis</taxon>
        <taxon>Rubus</taxon>
    </lineage>
</organism>
<dbReference type="PROSITE" id="PS50966">
    <property type="entry name" value="ZF_SWIM"/>
    <property type="match status" value="1"/>
</dbReference>
<dbReference type="PANTHER" id="PTHR31669">
    <property type="entry name" value="PROTEIN FAR1-RELATED SEQUENCE 10-RELATED"/>
    <property type="match status" value="1"/>
</dbReference>
<accession>A0AAW1X120</accession>
<protein>
    <recommendedName>
        <fullName evidence="6">Protein FAR1-RELATED SEQUENCE</fullName>
    </recommendedName>
</protein>
<gene>
    <name evidence="9" type="ORF">M0R45_026444</name>
</gene>
<feature type="compositionally biased region" description="Acidic residues" evidence="7">
    <location>
        <begin position="288"/>
        <end position="302"/>
    </location>
</feature>
<dbReference type="Pfam" id="PF04434">
    <property type="entry name" value="SWIM"/>
    <property type="match status" value="1"/>
</dbReference>
<evidence type="ECO:0000259" key="8">
    <source>
        <dbReference type="PROSITE" id="PS50966"/>
    </source>
</evidence>
<sequence>MVTMNGLKNNTWVTGMYNKRERWAETFFNDHFFGGICNTQRCEGIHRNLKEEVGRYMRIYKALPRIDKTIDRMRDKVLEDDFRSMNSNPVYGKHIKCLQEQIGKIFTHDIILLIRDHIRFKSKFVVADRVKYENTSFKVFKLTQYGKFERRWSVTYQNNEKNPSYQCSCQLFEFDAIPCCHAFAAIKDVMQTIFPKSLVKKRWTKDATVRKTISIPGKYPDKGTQFVRYSHNQRTCKTHSKDPKIGSAGGPKKHGERGGKQTKIANTFHSNLQSCSQFSRPYHPDATMGEDESNEPSDWEDEEGMLSQNISRSLIHHKEEARTFDIFVNNFEPYHSVASSHGFLVNSSTNNVPLSYTSGDPEPFTTY</sequence>
<dbReference type="SMART" id="SM00575">
    <property type="entry name" value="ZnF_PMZ"/>
    <property type="match status" value="1"/>
</dbReference>
<keyword evidence="2 6" id="KW-0479">Metal-binding</keyword>
<reference evidence="9 10" key="1">
    <citation type="journal article" date="2023" name="G3 (Bethesda)">
        <title>A chromosome-length genome assembly and annotation of blackberry (Rubus argutus, cv. 'Hillquist').</title>
        <authorList>
            <person name="Bruna T."/>
            <person name="Aryal R."/>
            <person name="Dudchenko O."/>
            <person name="Sargent D.J."/>
            <person name="Mead D."/>
            <person name="Buti M."/>
            <person name="Cavallini A."/>
            <person name="Hytonen T."/>
            <person name="Andres J."/>
            <person name="Pham M."/>
            <person name="Weisz D."/>
            <person name="Mascagni F."/>
            <person name="Usai G."/>
            <person name="Natali L."/>
            <person name="Bassil N."/>
            <person name="Fernandez G.E."/>
            <person name="Lomsadze A."/>
            <person name="Armour M."/>
            <person name="Olukolu B."/>
            <person name="Poorten T."/>
            <person name="Britton C."/>
            <person name="Davik J."/>
            <person name="Ashrafi H."/>
            <person name="Aiden E.L."/>
            <person name="Borodovsky M."/>
            <person name="Worthington M."/>
        </authorList>
    </citation>
    <scope>NUCLEOTIDE SEQUENCE [LARGE SCALE GENOMIC DNA]</scope>
    <source>
        <strain evidence="9">PI 553951</strain>
    </source>
</reference>
<dbReference type="PANTHER" id="PTHR31669:SF292">
    <property type="entry name" value="OS02G0262500 PROTEIN"/>
    <property type="match status" value="1"/>
</dbReference>
<dbReference type="GO" id="GO:0006355">
    <property type="term" value="P:regulation of DNA-templated transcription"/>
    <property type="evidence" value="ECO:0007669"/>
    <property type="project" value="UniProtKB-UniRule"/>
</dbReference>
<keyword evidence="10" id="KW-1185">Reference proteome</keyword>
<evidence type="ECO:0000256" key="7">
    <source>
        <dbReference type="SAM" id="MobiDB-lite"/>
    </source>
</evidence>